<keyword evidence="1" id="KW-0378">Hydrolase</keyword>
<feature type="non-terminal residue" evidence="1">
    <location>
        <position position="54"/>
    </location>
</feature>
<gene>
    <name evidence="1" type="ORF">DSY93_06280</name>
</gene>
<organism evidence="1 2">
    <name type="scientific">SAR324 cluster bacterium</name>
    <dbReference type="NCBI Taxonomy" id="2024889"/>
    <lineage>
        <taxon>Bacteria</taxon>
        <taxon>Deltaproteobacteria</taxon>
        <taxon>SAR324 cluster</taxon>
    </lineage>
</organism>
<dbReference type="AlphaFoldDB" id="A0A432H1M2"/>
<evidence type="ECO:0000313" key="1">
    <source>
        <dbReference type="EMBL" id="RTZ89546.1"/>
    </source>
</evidence>
<dbReference type="Proteomes" id="UP000288322">
    <property type="component" value="Unassembled WGS sequence"/>
</dbReference>
<name>A0A432H1M2_9DELT</name>
<evidence type="ECO:0000313" key="2">
    <source>
        <dbReference type="Proteomes" id="UP000288322"/>
    </source>
</evidence>
<reference evidence="1 2" key="1">
    <citation type="submission" date="2018-06" db="EMBL/GenBank/DDBJ databases">
        <title>Combined omics and stable isotope probing to characterize newly discovered Mariana Back-Arc vent microbial communities.</title>
        <authorList>
            <person name="Trembath-Reichert E."/>
            <person name="Huber J.A."/>
        </authorList>
    </citation>
    <scope>NUCLEOTIDE SEQUENCE [LARGE SCALE GENOMIC DNA]</scope>
    <source>
        <strain evidence="1">MAG 151</strain>
    </source>
</reference>
<protein>
    <submittedName>
        <fullName evidence="1">Alpha/beta hydrolase</fullName>
    </submittedName>
</protein>
<proteinExistence type="predicted"/>
<dbReference type="GO" id="GO:0016787">
    <property type="term" value="F:hydrolase activity"/>
    <property type="evidence" value="ECO:0007669"/>
    <property type="project" value="UniProtKB-KW"/>
</dbReference>
<accession>A0A432H1M2</accession>
<sequence>MKLNVINSSSGQNNTIFAATGGRVLNPELPLVIFMHGGGMDHTVWNLHTRYFAF</sequence>
<dbReference type="EMBL" id="QNZH01000174">
    <property type="protein sequence ID" value="RTZ89546.1"/>
    <property type="molecule type" value="Genomic_DNA"/>
</dbReference>
<comment type="caution">
    <text evidence="1">The sequence shown here is derived from an EMBL/GenBank/DDBJ whole genome shotgun (WGS) entry which is preliminary data.</text>
</comment>